<organism evidence="2 3">
    <name type="scientific">Apostasia shenzhenica</name>
    <dbReference type="NCBI Taxonomy" id="1088818"/>
    <lineage>
        <taxon>Eukaryota</taxon>
        <taxon>Viridiplantae</taxon>
        <taxon>Streptophyta</taxon>
        <taxon>Embryophyta</taxon>
        <taxon>Tracheophyta</taxon>
        <taxon>Spermatophyta</taxon>
        <taxon>Magnoliopsida</taxon>
        <taxon>Liliopsida</taxon>
        <taxon>Asparagales</taxon>
        <taxon>Orchidaceae</taxon>
        <taxon>Apostasioideae</taxon>
        <taxon>Apostasia</taxon>
    </lineage>
</organism>
<sequence>MGAAPAGLYSLSLALENFCEREQTIREMAERKKWVTLSSITKKRASDLSADAPPPKKKRLLELSEGSPKSATMVPVEASQEEEVEAAVVDLEAEAPSVRVATVLAQTLESVQEPAGVEATEVVKISDSPVKLPLKARELKKVALMSKTAAGERLAPRKILLKDEEV</sequence>
<name>A0A2I0AD77_9ASPA</name>
<reference evidence="2 3" key="1">
    <citation type="journal article" date="2017" name="Nature">
        <title>The Apostasia genome and the evolution of orchids.</title>
        <authorList>
            <person name="Zhang G.Q."/>
            <person name="Liu K.W."/>
            <person name="Li Z."/>
            <person name="Lohaus R."/>
            <person name="Hsiao Y.Y."/>
            <person name="Niu S.C."/>
            <person name="Wang J.Y."/>
            <person name="Lin Y.C."/>
            <person name="Xu Q."/>
            <person name="Chen L.J."/>
            <person name="Yoshida K."/>
            <person name="Fujiwara S."/>
            <person name="Wang Z.W."/>
            <person name="Zhang Y.Q."/>
            <person name="Mitsuda N."/>
            <person name="Wang M."/>
            <person name="Liu G.H."/>
            <person name="Pecoraro L."/>
            <person name="Huang H.X."/>
            <person name="Xiao X.J."/>
            <person name="Lin M."/>
            <person name="Wu X.Y."/>
            <person name="Wu W.L."/>
            <person name="Chen Y.Y."/>
            <person name="Chang S.B."/>
            <person name="Sakamoto S."/>
            <person name="Ohme-Takagi M."/>
            <person name="Yagi M."/>
            <person name="Zeng S.J."/>
            <person name="Shen C.Y."/>
            <person name="Yeh C.M."/>
            <person name="Luo Y.B."/>
            <person name="Tsai W.C."/>
            <person name="Van de Peer Y."/>
            <person name="Liu Z.J."/>
        </authorList>
    </citation>
    <scope>NUCLEOTIDE SEQUENCE [LARGE SCALE GENOMIC DNA]</scope>
    <source>
        <strain evidence="3">cv. Shenzhen</strain>
        <tissue evidence="2">Stem</tissue>
    </source>
</reference>
<feature type="region of interest" description="Disordered" evidence="1">
    <location>
        <begin position="44"/>
        <end position="78"/>
    </location>
</feature>
<dbReference type="Proteomes" id="UP000236161">
    <property type="component" value="Unassembled WGS sequence"/>
</dbReference>
<dbReference type="EMBL" id="KZ451995">
    <property type="protein sequence ID" value="PKA53466.1"/>
    <property type="molecule type" value="Genomic_DNA"/>
</dbReference>
<accession>A0A2I0AD77</accession>
<proteinExistence type="predicted"/>
<keyword evidence="3" id="KW-1185">Reference proteome</keyword>
<protein>
    <submittedName>
        <fullName evidence="2">Uncharacterized protein</fullName>
    </submittedName>
</protein>
<evidence type="ECO:0000313" key="3">
    <source>
        <dbReference type="Proteomes" id="UP000236161"/>
    </source>
</evidence>
<dbReference type="AlphaFoldDB" id="A0A2I0AD77"/>
<evidence type="ECO:0000313" key="2">
    <source>
        <dbReference type="EMBL" id="PKA53466.1"/>
    </source>
</evidence>
<evidence type="ECO:0000256" key="1">
    <source>
        <dbReference type="SAM" id="MobiDB-lite"/>
    </source>
</evidence>
<gene>
    <name evidence="2" type="ORF">AXF42_Ash020889</name>
</gene>